<accession>F0ZSZ5</accession>
<dbReference type="KEGG" id="dpp:DICPUDRAFT_92505"/>
<dbReference type="GeneID" id="10507942"/>
<evidence type="ECO:0000256" key="1">
    <source>
        <dbReference type="SAM" id="MobiDB-lite"/>
    </source>
</evidence>
<dbReference type="OMA" id="CLANDQT"/>
<dbReference type="VEuPathDB" id="AmoebaDB:DICPUDRAFT_92505"/>
<dbReference type="InParanoid" id="F0ZSZ5"/>
<dbReference type="EMBL" id="GL871166">
    <property type="protein sequence ID" value="EGC32928.1"/>
    <property type="molecule type" value="Genomic_DNA"/>
</dbReference>
<evidence type="ECO:0000313" key="2">
    <source>
        <dbReference type="EMBL" id="EGC32928.1"/>
    </source>
</evidence>
<sequence>MNNGVLQITAGSTFNVNDNSMLGKWVDGEVRYLNTNKKDPKARFFFTKNKKTVWIKEREDKPTPKPATKFECPPESKGKKPQEVDILVLSYGYGGAVAEYQGLACLANDQTTGDEYWVFKDTMTVYGPDYKDRWFNGDVWYNHIKPTKKIEGIQLFVSNDKKTLKKR</sequence>
<dbReference type="RefSeq" id="XP_003290536.1">
    <property type="nucleotide sequence ID" value="XM_003290488.1"/>
</dbReference>
<organism evidence="2 3">
    <name type="scientific">Dictyostelium purpureum</name>
    <name type="common">Slime mold</name>
    <dbReference type="NCBI Taxonomy" id="5786"/>
    <lineage>
        <taxon>Eukaryota</taxon>
        <taxon>Amoebozoa</taxon>
        <taxon>Evosea</taxon>
        <taxon>Eumycetozoa</taxon>
        <taxon>Dictyostelia</taxon>
        <taxon>Dictyosteliales</taxon>
        <taxon>Dictyosteliaceae</taxon>
        <taxon>Dictyostelium</taxon>
    </lineage>
</organism>
<dbReference type="OrthoDB" id="10576498at2759"/>
<feature type="region of interest" description="Disordered" evidence="1">
    <location>
        <begin position="59"/>
        <end position="80"/>
    </location>
</feature>
<dbReference type="Proteomes" id="UP000001064">
    <property type="component" value="Unassembled WGS sequence"/>
</dbReference>
<gene>
    <name evidence="2" type="ORF">DICPUDRAFT_92505</name>
</gene>
<dbReference type="AlphaFoldDB" id="F0ZSZ5"/>
<keyword evidence="3" id="KW-1185">Reference proteome</keyword>
<evidence type="ECO:0000313" key="3">
    <source>
        <dbReference type="Proteomes" id="UP000001064"/>
    </source>
</evidence>
<name>F0ZSZ5_DICPU</name>
<reference evidence="3" key="1">
    <citation type="journal article" date="2011" name="Genome Biol.">
        <title>Comparative genomics of the social amoebae Dictyostelium discoideum and Dictyostelium purpureum.</title>
        <authorList>
            <consortium name="US DOE Joint Genome Institute (JGI-PGF)"/>
            <person name="Sucgang R."/>
            <person name="Kuo A."/>
            <person name="Tian X."/>
            <person name="Salerno W."/>
            <person name="Parikh A."/>
            <person name="Feasley C.L."/>
            <person name="Dalin E."/>
            <person name="Tu H."/>
            <person name="Huang E."/>
            <person name="Barry K."/>
            <person name="Lindquist E."/>
            <person name="Shapiro H."/>
            <person name="Bruce D."/>
            <person name="Schmutz J."/>
            <person name="Salamov A."/>
            <person name="Fey P."/>
            <person name="Gaudet P."/>
            <person name="Anjard C."/>
            <person name="Babu M.M."/>
            <person name="Basu S."/>
            <person name="Bushmanova Y."/>
            <person name="van der Wel H."/>
            <person name="Katoh-Kurasawa M."/>
            <person name="Dinh C."/>
            <person name="Coutinho P.M."/>
            <person name="Saito T."/>
            <person name="Elias M."/>
            <person name="Schaap P."/>
            <person name="Kay R.R."/>
            <person name="Henrissat B."/>
            <person name="Eichinger L."/>
            <person name="Rivero F."/>
            <person name="Putnam N.H."/>
            <person name="West C.M."/>
            <person name="Loomis W.F."/>
            <person name="Chisholm R.L."/>
            <person name="Shaulsky G."/>
            <person name="Strassmann J.E."/>
            <person name="Queller D.C."/>
            <person name="Kuspa A."/>
            <person name="Grigoriev I.V."/>
        </authorList>
    </citation>
    <scope>NUCLEOTIDE SEQUENCE [LARGE SCALE GENOMIC DNA]</scope>
    <source>
        <strain evidence="3">QSDP1</strain>
    </source>
</reference>
<proteinExistence type="predicted"/>
<protein>
    <submittedName>
        <fullName evidence="2">Expressed protein</fullName>
    </submittedName>
</protein>